<dbReference type="GO" id="GO:0016020">
    <property type="term" value="C:membrane"/>
    <property type="evidence" value="ECO:0007669"/>
    <property type="project" value="UniProtKB-SubCell"/>
</dbReference>
<proteinExistence type="predicted"/>
<dbReference type="EMBL" id="CAEZSE010000161">
    <property type="protein sequence ID" value="CAB4540932.1"/>
    <property type="molecule type" value="Genomic_DNA"/>
</dbReference>
<dbReference type="PANTHER" id="PTHR23427:SF2">
    <property type="entry name" value="SURFEIT LOCUS PROTEIN 1"/>
    <property type="match status" value="1"/>
</dbReference>
<feature type="transmembrane region" description="Helical" evidence="5">
    <location>
        <begin position="218"/>
        <end position="235"/>
    </location>
</feature>
<protein>
    <submittedName>
        <fullName evidence="6">Unannotated protein</fullName>
    </submittedName>
</protein>
<reference evidence="6" key="1">
    <citation type="submission" date="2020-05" db="EMBL/GenBank/DDBJ databases">
        <authorList>
            <person name="Chiriac C."/>
            <person name="Salcher M."/>
            <person name="Ghai R."/>
            <person name="Kavagutti S V."/>
        </authorList>
    </citation>
    <scope>NUCLEOTIDE SEQUENCE</scope>
</reference>
<evidence type="ECO:0000256" key="1">
    <source>
        <dbReference type="ARBA" id="ARBA00004370"/>
    </source>
</evidence>
<keyword evidence="3 5" id="KW-1133">Transmembrane helix</keyword>
<name>A0A6J6BPM6_9ZZZZ</name>
<evidence type="ECO:0000256" key="4">
    <source>
        <dbReference type="ARBA" id="ARBA00023136"/>
    </source>
</evidence>
<dbReference type="AlphaFoldDB" id="A0A6J6BPM6"/>
<gene>
    <name evidence="6" type="ORF">UFOPK1353_00920</name>
</gene>
<organism evidence="6">
    <name type="scientific">freshwater metagenome</name>
    <dbReference type="NCBI Taxonomy" id="449393"/>
    <lineage>
        <taxon>unclassified sequences</taxon>
        <taxon>metagenomes</taxon>
        <taxon>ecological metagenomes</taxon>
    </lineage>
</organism>
<evidence type="ECO:0000313" key="6">
    <source>
        <dbReference type="EMBL" id="CAB4540932.1"/>
    </source>
</evidence>
<keyword evidence="4 5" id="KW-0472">Membrane</keyword>
<dbReference type="Pfam" id="PF02104">
    <property type="entry name" value="SURF1"/>
    <property type="match status" value="1"/>
</dbReference>
<dbReference type="PROSITE" id="PS50895">
    <property type="entry name" value="SURF1"/>
    <property type="match status" value="1"/>
</dbReference>
<comment type="subcellular location">
    <subcellularLocation>
        <location evidence="1">Membrane</location>
    </subcellularLocation>
</comment>
<keyword evidence="2 5" id="KW-0812">Transmembrane</keyword>
<evidence type="ECO:0000256" key="2">
    <source>
        <dbReference type="ARBA" id="ARBA00022692"/>
    </source>
</evidence>
<dbReference type="CDD" id="cd06662">
    <property type="entry name" value="SURF1"/>
    <property type="match status" value="1"/>
</dbReference>
<evidence type="ECO:0000256" key="3">
    <source>
        <dbReference type="ARBA" id="ARBA00022989"/>
    </source>
</evidence>
<evidence type="ECO:0000256" key="5">
    <source>
        <dbReference type="SAM" id="Phobius"/>
    </source>
</evidence>
<dbReference type="PANTHER" id="PTHR23427">
    <property type="entry name" value="SURFEIT LOCUS PROTEIN"/>
    <property type="match status" value="1"/>
</dbReference>
<dbReference type="InterPro" id="IPR045214">
    <property type="entry name" value="Surf1/Surf4"/>
</dbReference>
<dbReference type="InterPro" id="IPR002994">
    <property type="entry name" value="Surf1/Shy1"/>
</dbReference>
<sequence>MYRFLIRPIWLLLHVTVVATVLLMVNLAFWQIGRYHEKVDFNAIVKQRLNEPIVPVEKLLSAINDGSESPENVEWRTVLVVGEYIDSETVEAVNRAQDGYSGKDPLTPIRLADNQLLLMNRGFIPISKDVRTAPSGQVQIIGRVRAPEIRRRFRISDPTQGELLEVSNIDLERLNIQMPSELAPIYVEVLESQPPDSPELSRIAAPALSTGSHLSYTFQWFTFSVFVLAGWIIVIRRKIKTMQAIKTF</sequence>
<feature type="transmembrane region" description="Helical" evidence="5">
    <location>
        <begin position="9"/>
        <end position="30"/>
    </location>
</feature>
<accession>A0A6J6BPM6</accession>